<keyword evidence="2" id="KW-1185">Reference proteome</keyword>
<evidence type="ECO:0000313" key="1">
    <source>
        <dbReference type="EMBL" id="KAL3854712.1"/>
    </source>
</evidence>
<dbReference type="Proteomes" id="UP001634394">
    <property type="component" value="Unassembled WGS sequence"/>
</dbReference>
<proteinExistence type="predicted"/>
<dbReference type="EMBL" id="JBJQND010000014">
    <property type="protein sequence ID" value="KAL3854712.1"/>
    <property type="molecule type" value="Genomic_DNA"/>
</dbReference>
<reference evidence="1 2" key="1">
    <citation type="submission" date="2024-11" db="EMBL/GenBank/DDBJ databases">
        <title>Chromosome-level genome assembly of the freshwater bivalve Anodonta woodiana.</title>
        <authorList>
            <person name="Chen X."/>
        </authorList>
    </citation>
    <scope>NUCLEOTIDE SEQUENCE [LARGE SCALE GENOMIC DNA]</scope>
    <source>
        <strain evidence="1">MN2024</strain>
        <tissue evidence="1">Gills</tissue>
    </source>
</reference>
<evidence type="ECO:0000313" key="2">
    <source>
        <dbReference type="Proteomes" id="UP001634394"/>
    </source>
</evidence>
<sequence>MEHGSTAVWCQWDVLDSYPEWNTVQLQCGVSGMCWTRTQNGTRFNCSVVSVGCAGLVPRMEHGSTAVWCQWDVLDSYPEWNTVQLQCGVSGMCWTRTQNGTRFNCSVVSVGCAGLVPRMEHGSTAVWCQWDVLDSYPEWNMVQLQCGVSGMCWTCTQNGTWFNCSVVSVGCAGLVPGMEHGSKSGSDPD</sequence>
<accession>A0ABD3UZN1</accession>
<gene>
    <name evidence="1" type="ORF">ACJMK2_013970</name>
</gene>
<comment type="caution">
    <text evidence="1">The sequence shown here is derived from an EMBL/GenBank/DDBJ whole genome shotgun (WGS) entry which is preliminary data.</text>
</comment>
<name>A0ABD3UZN1_SINWO</name>
<evidence type="ECO:0008006" key="3">
    <source>
        <dbReference type="Google" id="ProtNLM"/>
    </source>
</evidence>
<protein>
    <recommendedName>
        <fullName evidence="3">SRCR domain-containing protein</fullName>
    </recommendedName>
</protein>
<dbReference type="AlphaFoldDB" id="A0ABD3UZN1"/>
<organism evidence="1 2">
    <name type="scientific">Sinanodonta woodiana</name>
    <name type="common">Chinese pond mussel</name>
    <name type="synonym">Anodonta woodiana</name>
    <dbReference type="NCBI Taxonomy" id="1069815"/>
    <lineage>
        <taxon>Eukaryota</taxon>
        <taxon>Metazoa</taxon>
        <taxon>Spiralia</taxon>
        <taxon>Lophotrochozoa</taxon>
        <taxon>Mollusca</taxon>
        <taxon>Bivalvia</taxon>
        <taxon>Autobranchia</taxon>
        <taxon>Heteroconchia</taxon>
        <taxon>Palaeoheterodonta</taxon>
        <taxon>Unionida</taxon>
        <taxon>Unionoidea</taxon>
        <taxon>Unionidae</taxon>
        <taxon>Unioninae</taxon>
        <taxon>Sinanodonta</taxon>
    </lineage>
</organism>